<dbReference type="InterPro" id="IPR016181">
    <property type="entry name" value="Acyl_CoA_acyltransferase"/>
</dbReference>
<evidence type="ECO:0000313" key="2">
    <source>
        <dbReference type="EMBL" id="NYI04874.1"/>
    </source>
</evidence>
<dbReference type="RefSeq" id="WP_179813711.1">
    <property type="nucleotide sequence ID" value="NZ_JACBZD010000001.1"/>
</dbReference>
<dbReference type="GO" id="GO:0016747">
    <property type="term" value="F:acyltransferase activity, transferring groups other than amino-acyl groups"/>
    <property type="evidence" value="ECO:0007669"/>
    <property type="project" value="InterPro"/>
</dbReference>
<dbReference type="Pfam" id="PF13302">
    <property type="entry name" value="Acetyltransf_3"/>
    <property type="match status" value="1"/>
</dbReference>
<dbReference type="Gene3D" id="3.40.630.30">
    <property type="match status" value="1"/>
</dbReference>
<gene>
    <name evidence="2" type="ORF">FHU37_001817</name>
</gene>
<dbReference type="PANTHER" id="PTHR43610">
    <property type="entry name" value="BLL6696 PROTEIN"/>
    <property type="match status" value="1"/>
</dbReference>
<sequence length="200" mass="22406">MVAKTPVPTVLTGRHVRLEPVTEAHIPELFAAGGQDPEVWRWLSVPTPMTEEELLAAHRSYARQYEAGTAVGFAVVDLAGGRAVGWTHYLDIDPVAERLEIGATWYGRAHWRTATNTEAKLLLLTHAFDDLGMGRVELRTDHRNTRSQAAISRLGAVREGTLRRHRRRPDGTWRDTVVFSLLASEWPATRDRLTARLARG</sequence>
<dbReference type="EMBL" id="JACBZD010000001">
    <property type="protein sequence ID" value="NYI04874.1"/>
    <property type="molecule type" value="Genomic_DNA"/>
</dbReference>
<dbReference type="SUPFAM" id="SSF55729">
    <property type="entry name" value="Acyl-CoA N-acyltransferases (Nat)"/>
    <property type="match status" value="1"/>
</dbReference>
<organism evidence="2 3">
    <name type="scientific">Allostreptomyces psammosilenae</name>
    <dbReference type="NCBI Taxonomy" id="1892865"/>
    <lineage>
        <taxon>Bacteria</taxon>
        <taxon>Bacillati</taxon>
        <taxon>Actinomycetota</taxon>
        <taxon>Actinomycetes</taxon>
        <taxon>Kitasatosporales</taxon>
        <taxon>Streptomycetaceae</taxon>
        <taxon>Allostreptomyces</taxon>
    </lineage>
</organism>
<protein>
    <submittedName>
        <fullName evidence="2">RimJ/RimL family protein N-acetyltransferase</fullName>
    </submittedName>
</protein>
<accession>A0A852ZVR7</accession>
<dbReference type="InterPro" id="IPR000182">
    <property type="entry name" value="GNAT_dom"/>
</dbReference>
<keyword evidence="2" id="KW-0808">Transferase</keyword>
<comment type="caution">
    <text evidence="2">The sequence shown here is derived from an EMBL/GenBank/DDBJ whole genome shotgun (WGS) entry which is preliminary data.</text>
</comment>
<dbReference type="PANTHER" id="PTHR43610:SF1">
    <property type="entry name" value="N-ACETYLTRANSFERASE DOMAIN-CONTAINING PROTEIN"/>
    <property type="match status" value="1"/>
</dbReference>
<reference evidence="2 3" key="1">
    <citation type="submission" date="2020-07" db="EMBL/GenBank/DDBJ databases">
        <title>Sequencing the genomes of 1000 actinobacteria strains.</title>
        <authorList>
            <person name="Klenk H.-P."/>
        </authorList>
    </citation>
    <scope>NUCLEOTIDE SEQUENCE [LARGE SCALE GENOMIC DNA]</scope>
    <source>
        <strain evidence="2 3">DSM 42178</strain>
    </source>
</reference>
<name>A0A852ZVR7_9ACTN</name>
<proteinExistence type="predicted"/>
<keyword evidence="3" id="KW-1185">Reference proteome</keyword>
<dbReference type="Proteomes" id="UP000567795">
    <property type="component" value="Unassembled WGS sequence"/>
</dbReference>
<dbReference type="PROSITE" id="PS51186">
    <property type="entry name" value="GNAT"/>
    <property type="match status" value="1"/>
</dbReference>
<dbReference type="AlphaFoldDB" id="A0A852ZVR7"/>
<feature type="domain" description="N-acetyltransferase" evidence="1">
    <location>
        <begin position="16"/>
        <end position="184"/>
    </location>
</feature>
<evidence type="ECO:0000313" key="3">
    <source>
        <dbReference type="Proteomes" id="UP000567795"/>
    </source>
</evidence>
<evidence type="ECO:0000259" key="1">
    <source>
        <dbReference type="PROSITE" id="PS51186"/>
    </source>
</evidence>